<keyword evidence="1" id="KW-0472">Membrane</keyword>
<evidence type="ECO:0000313" key="3">
    <source>
        <dbReference type="Proteomes" id="UP000272729"/>
    </source>
</evidence>
<gene>
    <name evidence="2" type="ORF">DFJ66_5365</name>
</gene>
<keyword evidence="3" id="KW-1185">Reference proteome</keyword>
<organism evidence="2 3">
    <name type="scientific">Saccharothrix variisporea</name>
    <dbReference type="NCBI Taxonomy" id="543527"/>
    <lineage>
        <taxon>Bacteria</taxon>
        <taxon>Bacillati</taxon>
        <taxon>Actinomycetota</taxon>
        <taxon>Actinomycetes</taxon>
        <taxon>Pseudonocardiales</taxon>
        <taxon>Pseudonocardiaceae</taxon>
        <taxon>Saccharothrix</taxon>
    </lineage>
</organism>
<name>A0A495XCQ9_9PSEU</name>
<dbReference type="EMBL" id="RBXR01000001">
    <property type="protein sequence ID" value="RKT72060.1"/>
    <property type="molecule type" value="Genomic_DNA"/>
</dbReference>
<comment type="caution">
    <text evidence="2">The sequence shown here is derived from an EMBL/GenBank/DDBJ whole genome shotgun (WGS) entry which is preliminary data.</text>
</comment>
<accession>A0A495XCQ9</accession>
<proteinExistence type="predicted"/>
<keyword evidence="1" id="KW-1133">Transmembrane helix</keyword>
<dbReference type="OrthoDB" id="3698969at2"/>
<evidence type="ECO:0000313" key="2">
    <source>
        <dbReference type="EMBL" id="RKT72060.1"/>
    </source>
</evidence>
<dbReference type="RefSeq" id="WP_147459371.1">
    <property type="nucleotide sequence ID" value="NZ_JBIUBA010000008.1"/>
</dbReference>
<evidence type="ECO:0000256" key="1">
    <source>
        <dbReference type="SAM" id="Phobius"/>
    </source>
</evidence>
<dbReference type="AlphaFoldDB" id="A0A495XCQ9"/>
<keyword evidence="1" id="KW-0812">Transmembrane</keyword>
<feature type="transmembrane region" description="Helical" evidence="1">
    <location>
        <begin position="65"/>
        <end position="85"/>
    </location>
</feature>
<reference evidence="2 3" key="1">
    <citation type="submission" date="2018-10" db="EMBL/GenBank/DDBJ databases">
        <title>Sequencing the genomes of 1000 actinobacteria strains.</title>
        <authorList>
            <person name="Klenk H.-P."/>
        </authorList>
    </citation>
    <scope>NUCLEOTIDE SEQUENCE [LARGE SCALE GENOMIC DNA]</scope>
    <source>
        <strain evidence="2 3">DSM 43911</strain>
    </source>
</reference>
<sequence length="93" mass="10216">MGAVQLPHDIRGVRMCEHVAPGRCTWWCSYRRGVLCSAPVVGLLVLAGLVRWLAAAGEEDRDQVIYAFTGVSVFLAIVIPVVVFLNHTRPEKA</sequence>
<protein>
    <submittedName>
        <fullName evidence="2">Uncharacterized protein</fullName>
    </submittedName>
</protein>
<feature type="transmembrane region" description="Helical" evidence="1">
    <location>
        <begin position="33"/>
        <end position="53"/>
    </location>
</feature>
<dbReference type="Proteomes" id="UP000272729">
    <property type="component" value="Unassembled WGS sequence"/>
</dbReference>